<evidence type="ECO:0000256" key="7">
    <source>
        <dbReference type="SAM" id="Phobius"/>
    </source>
</evidence>
<feature type="transmembrane region" description="Helical" evidence="7">
    <location>
        <begin position="62"/>
        <end position="86"/>
    </location>
</feature>
<sequence length="232" mass="24488">MELSIAQPISEPTGGLAGWAIDLIDSLGEPGLALLCALDSMLSIVPADIVMPLVGFSAAQGAISLGAAIAWATAGSVAGSLVLYALGARLGRDRARALLTKIPGIKTETVDRTEAWFARHGAKAVVFGRLLPGFRSLISVPAGVERMPLPTFVLLTAIGSLMWNSILLVTGYLLGENWHRMADVTGMFQYVFFGALAVAAVFFVAKRRGRRRKQQAKTVVPDGVVPDGDATE</sequence>
<feature type="transmembrane region" description="Helical" evidence="7">
    <location>
        <begin position="152"/>
        <end position="175"/>
    </location>
</feature>
<accession>A0A1H6EQX9</accession>
<keyword evidence="3" id="KW-1003">Cell membrane</keyword>
<dbReference type="InterPro" id="IPR051311">
    <property type="entry name" value="DedA_domain"/>
</dbReference>
<keyword evidence="5 7" id="KW-1133">Transmembrane helix</keyword>
<gene>
    <name evidence="9" type="ORF">SAMN05444920_115237</name>
</gene>
<dbReference type="InterPro" id="IPR032816">
    <property type="entry name" value="VTT_dom"/>
</dbReference>
<evidence type="ECO:0000256" key="2">
    <source>
        <dbReference type="ARBA" id="ARBA00010792"/>
    </source>
</evidence>
<evidence type="ECO:0000259" key="8">
    <source>
        <dbReference type="Pfam" id="PF09335"/>
    </source>
</evidence>
<keyword evidence="10" id="KW-1185">Reference proteome</keyword>
<comment type="subcellular location">
    <subcellularLocation>
        <location evidence="1">Cell membrane</location>
        <topology evidence="1">Multi-pass membrane protein</topology>
    </subcellularLocation>
</comment>
<comment type="similarity">
    <text evidence="2">Belongs to the DedA family.</text>
</comment>
<evidence type="ECO:0000256" key="4">
    <source>
        <dbReference type="ARBA" id="ARBA00022692"/>
    </source>
</evidence>
<dbReference type="RefSeq" id="WP_103961407.1">
    <property type="nucleotide sequence ID" value="NZ_FNVT01000015.1"/>
</dbReference>
<dbReference type="OrthoDB" id="9813426at2"/>
<dbReference type="AlphaFoldDB" id="A0A1H6EQX9"/>
<organism evidence="9 10">
    <name type="scientific">Nonomuraea solani</name>
    <dbReference type="NCBI Taxonomy" id="1144553"/>
    <lineage>
        <taxon>Bacteria</taxon>
        <taxon>Bacillati</taxon>
        <taxon>Actinomycetota</taxon>
        <taxon>Actinomycetes</taxon>
        <taxon>Streptosporangiales</taxon>
        <taxon>Streptosporangiaceae</taxon>
        <taxon>Nonomuraea</taxon>
    </lineage>
</organism>
<evidence type="ECO:0000256" key="3">
    <source>
        <dbReference type="ARBA" id="ARBA00022475"/>
    </source>
</evidence>
<dbReference type="PANTHER" id="PTHR42709:SF6">
    <property type="entry name" value="UNDECAPRENYL PHOSPHATE TRANSPORTER A"/>
    <property type="match status" value="1"/>
</dbReference>
<feature type="transmembrane region" description="Helical" evidence="7">
    <location>
        <begin position="187"/>
        <end position="205"/>
    </location>
</feature>
<name>A0A1H6EQX9_9ACTN</name>
<dbReference type="PANTHER" id="PTHR42709">
    <property type="entry name" value="ALKALINE PHOSPHATASE LIKE PROTEIN"/>
    <property type="match status" value="1"/>
</dbReference>
<evidence type="ECO:0000313" key="9">
    <source>
        <dbReference type="EMBL" id="SEH00258.1"/>
    </source>
</evidence>
<keyword evidence="4 7" id="KW-0812">Transmembrane</keyword>
<dbReference type="Proteomes" id="UP000236732">
    <property type="component" value="Unassembled WGS sequence"/>
</dbReference>
<dbReference type="EMBL" id="FNVT01000015">
    <property type="protein sequence ID" value="SEH00258.1"/>
    <property type="molecule type" value="Genomic_DNA"/>
</dbReference>
<evidence type="ECO:0000256" key="6">
    <source>
        <dbReference type="ARBA" id="ARBA00023136"/>
    </source>
</evidence>
<feature type="domain" description="VTT" evidence="8">
    <location>
        <begin position="51"/>
        <end position="172"/>
    </location>
</feature>
<reference evidence="9 10" key="1">
    <citation type="submission" date="2016-10" db="EMBL/GenBank/DDBJ databases">
        <authorList>
            <person name="de Groot N.N."/>
        </authorList>
    </citation>
    <scope>NUCLEOTIDE SEQUENCE [LARGE SCALE GENOMIC DNA]</scope>
    <source>
        <strain evidence="9 10">CGMCC 4.7037</strain>
    </source>
</reference>
<dbReference type="Pfam" id="PF09335">
    <property type="entry name" value="VTT_dom"/>
    <property type="match status" value="1"/>
</dbReference>
<keyword evidence="6 7" id="KW-0472">Membrane</keyword>
<dbReference type="GO" id="GO:0005886">
    <property type="term" value="C:plasma membrane"/>
    <property type="evidence" value="ECO:0007669"/>
    <property type="project" value="UniProtKB-SubCell"/>
</dbReference>
<protein>
    <submittedName>
        <fullName evidence="9">Membrane protein DedA, SNARE-associated domain</fullName>
    </submittedName>
</protein>
<evidence type="ECO:0000256" key="1">
    <source>
        <dbReference type="ARBA" id="ARBA00004651"/>
    </source>
</evidence>
<proteinExistence type="inferred from homology"/>
<evidence type="ECO:0000313" key="10">
    <source>
        <dbReference type="Proteomes" id="UP000236732"/>
    </source>
</evidence>
<evidence type="ECO:0000256" key="5">
    <source>
        <dbReference type="ARBA" id="ARBA00022989"/>
    </source>
</evidence>